<reference evidence="3 4" key="1">
    <citation type="submission" date="2016-06" db="EMBL/GenBank/DDBJ databases">
        <authorList>
            <person name="Kjaerup R.B."/>
            <person name="Dalgaard T.S."/>
            <person name="Juul-Madsen H.R."/>
        </authorList>
    </citation>
    <scope>NUCLEOTIDE SEQUENCE [LARGE SCALE GENOMIC DNA]</scope>
    <source>
        <strain evidence="3 4">1081914.2</strain>
    </source>
</reference>
<protein>
    <submittedName>
        <fullName evidence="3">Uncharacterized protein</fullName>
    </submittedName>
</protein>
<evidence type="ECO:0000256" key="2">
    <source>
        <dbReference type="SAM" id="SignalP"/>
    </source>
</evidence>
<evidence type="ECO:0000313" key="3">
    <source>
        <dbReference type="EMBL" id="OBI77389.1"/>
    </source>
</evidence>
<feature type="compositionally biased region" description="Basic and acidic residues" evidence="1">
    <location>
        <begin position="47"/>
        <end position="56"/>
    </location>
</feature>
<dbReference type="eggNOG" id="COG0614">
    <property type="taxonomic scope" value="Bacteria"/>
</dbReference>
<comment type="caution">
    <text evidence="3">The sequence shown here is derived from an EMBL/GenBank/DDBJ whole genome shotgun (WGS) entry which is preliminary data.</text>
</comment>
<evidence type="ECO:0000313" key="4">
    <source>
        <dbReference type="Proteomes" id="UP000093795"/>
    </source>
</evidence>
<organism evidence="3 4">
    <name type="scientific">Mycobacterium asiaticum</name>
    <dbReference type="NCBI Taxonomy" id="1790"/>
    <lineage>
        <taxon>Bacteria</taxon>
        <taxon>Bacillati</taxon>
        <taxon>Actinomycetota</taxon>
        <taxon>Actinomycetes</taxon>
        <taxon>Mycobacteriales</taxon>
        <taxon>Mycobacteriaceae</taxon>
        <taxon>Mycobacterium</taxon>
    </lineage>
</organism>
<feature type="signal peptide" evidence="2">
    <location>
        <begin position="1"/>
        <end position="22"/>
    </location>
</feature>
<dbReference type="STRING" id="1790.A5645_09320"/>
<feature type="chain" id="PRO_5008320254" evidence="2">
    <location>
        <begin position="23"/>
        <end position="77"/>
    </location>
</feature>
<feature type="region of interest" description="Disordered" evidence="1">
    <location>
        <begin position="42"/>
        <end position="62"/>
    </location>
</feature>
<sequence>MRSGGLILGAAAALVLTCSACGSDKTGSSSTLVTPTTQIAGAGVLGNDRKPEESCGREPAAPGAAVNTVGAIAARCG</sequence>
<name>A0A1A3BR29_MYCAS</name>
<dbReference type="AlphaFoldDB" id="A0A1A3BR29"/>
<dbReference type="EMBL" id="LZKQ01000263">
    <property type="protein sequence ID" value="OBI77389.1"/>
    <property type="molecule type" value="Genomic_DNA"/>
</dbReference>
<accession>A0A1A3BR29</accession>
<proteinExistence type="predicted"/>
<evidence type="ECO:0000256" key="1">
    <source>
        <dbReference type="SAM" id="MobiDB-lite"/>
    </source>
</evidence>
<gene>
    <name evidence="3" type="ORF">A9X01_28475</name>
</gene>
<keyword evidence="2" id="KW-0732">Signal</keyword>
<dbReference type="Proteomes" id="UP000093795">
    <property type="component" value="Unassembled WGS sequence"/>
</dbReference>